<gene>
    <name evidence="2" type="ORF">METZ01_LOCUS328912</name>
</gene>
<dbReference type="SUPFAM" id="SSF49452">
    <property type="entry name" value="Starch-binding domain-like"/>
    <property type="match status" value="1"/>
</dbReference>
<name>A0A382PTT9_9ZZZZ</name>
<dbReference type="Gene3D" id="2.60.40.420">
    <property type="entry name" value="Cupredoxins - blue copper proteins"/>
    <property type="match status" value="1"/>
</dbReference>
<reference evidence="2" key="1">
    <citation type="submission" date="2018-05" db="EMBL/GenBank/DDBJ databases">
        <authorList>
            <person name="Lanie J.A."/>
            <person name="Ng W.-L."/>
            <person name="Kazmierczak K.M."/>
            <person name="Andrzejewski T.M."/>
            <person name="Davidsen T.M."/>
            <person name="Wayne K.J."/>
            <person name="Tettelin H."/>
            <person name="Glass J.I."/>
            <person name="Rusch D."/>
            <person name="Podicherti R."/>
            <person name="Tsui H.-C.T."/>
            <person name="Winkler M.E."/>
        </authorList>
    </citation>
    <scope>NUCLEOTIDE SEQUENCE</scope>
</reference>
<sequence>MQFTFYLILALLLAPGLAFSGTIKGVATFSGEAHPLAPHKTGKYKKACGPEVPNETFIIDNKGVKNVVLSLHGKNLKSAAGEYHLDQKKCRYEPHVLAMPVDSELKIHTSDPVNHNIHTYSFDNDPINIMFTPNQEAYSQEIEEPEIIKVECDLHSWMTAWVVVTPNSYFAVSSDDGSYEVPDVPPGKYKLTAWHETLGSLTKDVTIRNEAVRINFDFLEVSQEKARKKNVH</sequence>
<dbReference type="GO" id="GO:0030246">
    <property type="term" value="F:carbohydrate binding"/>
    <property type="evidence" value="ECO:0007669"/>
    <property type="project" value="InterPro"/>
</dbReference>
<dbReference type="AlphaFoldDB" id="A0A382PTT9"/>
<feature type="domain" description="Rhamnogalacturonan lyase" evidence="1">
    <location>
        <begin position="169"/>
        <end position="209"/>
    </location>
</feature>
<evidence type="ECO:0000313" key="2">
    <source>
        <dbReference type="EMBL" id="SVC76058.1"/>
    </source>
</evidence>
<dbReference type="EMBL" id="UINC01109317">
    <property type="protein sequence ID" value="SVC76058.1"/>
    <property type="molecule type" value="Genomic_DNA"/>
</dbReference>
<dbReference type="InterPro" id="IPR029413">
    <property type="entry name" value="RG-lyase_II"/>
</dbReference>
<accession>A0A382PTT9</accession>
<proteinExistence type="predicted"/>
<evidence type="ECO:0000259" key="1">
    <source>
        <dbReference type="Pfam" id="PF14686"/>
    </source>
</evidence>
<dbReference type="InterPro" id="IPR013784">
    <property type="entry name" value="Carb-bd-like_fold"/>
</dbReference>
<dbReference type="Pfam" id="PF14686">
    <property type="entry name" value="fn3_3"/>
    <property type="match status" value="1"/>
</dbReference>
<dbReference type="Gene3D" id="2.60.40.1120">
    <property type="entry name" value="Carboxypeptidase-like, regulatory domain"/>
    <property type="match status" value="1"/>
</dbReference>
<protein>
    <recommendedName>
        <fullName evidence="1">Rhamnogalacturonan lyase domain-containing protein</fullName>
    </recommendedName>
</protein>
<dbReference type="SUPFAM" id="SSF49503">
    <property type="entry name" value="Cupredoxins"/>
    <property type="match status" value="1"/>
</dbReference>
<organism evidence="2">
    <name type="scientific">marine metagenome</name>
    <dbReference type="NCBI Taxonomy" id="408172"/>
    <lineage>
        <taxon>unclassified sequences</taxon>
        <taxon>metagenomes</taxon>
        <taxon>ecological metagenomes</taxon>
    </lineage>
</organism>
<dbReference type="InterPro" id="IPR008972">
    <property type="entry name" value="Cupredoxin"/>
</dbReference>